<feature type="transmembrane region" description="Helical" evidence="2">
    <location>
        <begin position="133"/>
        <end position="158"/>
    </location>
</feature>
<evidence type="ECO:0000256" key="2">
    <source>
        <dbReference type="SAM" id="Phobius"/>
    </source>
</evidence>
<comment type="caution">
    <text evidence="4">The sequence shown here is derived from an EMBL/GenBank/DDBJ whole genome shotgun (WGS) entry which is preliminary data.</text>
</comment>
<dbReference type="Gene3D" id="2.40.128.20">
    <property type="match status" value="1"/>
</dbReference>
<name>A0ABN9T5C2_9DINO</name>
<dbReference type="PANTHER" id="PTHR33970">
    <property type="entry name" value="VIOLAXANTHIN DE-EPOXIDASE, CHLOROPLASTIC-RELATED"/>
    <property type="match status" value="1"/>
</dbReference>
<accession>A0ABN9T5C2</accession>
<feature type="region of interest" description="Disordered" evidence="1">
    <location>
        <begin position="1"/>
        <end position="68"/>
    </location>
</feature>
<feature type="region of interest" description="Disordered" evidence="1">
    <location>
        <begin position="84"/>
        <end position="129"/>
    </location>
</feature>
<dbReference type="PANTHER" id="PTHR33970:SF1">
    <property type="entry name" value="VIOLAXANTHIN DE-EPOXIDASE, CHLOROPLASTIC"/>
    <property type="match status" value="1"/>
</dbReference>
<feature type="region of interest" description="Disordered" evidence="1">
    <location>
        <begin position="162"/>
        <end position="188"/>
    </location>
</feature>
<proteinExistence type="predicted"/>
<feature type="domain" description="VDE lipocalin" evidence="3">
    <location>
        <begin position="245"/>
        <end position="483"/>
    </location>
</feature>
<dbReference type="EMBL" id="CAUYUJ010014360">
    <property type="protein sequence ID" value="CAK0840215.1"/>
    <property type="molecule type" value="Genomic_DNA"/>
</dbReference>
<feature type="compositionally biased region" description="Basic and acidic residues" evidence="1">
    <location>
        <begin position="107"/>
        <end position="128"/>
    </location>
</feature>
<dbReference type="Pfam" id="PF07137">
    <property type="entry name" value="VDE"/>
    <property type="match status" value="1"/>
</dbReference>
<evidence type="ECO:0000259" key="3">
    <source>
        <dbReference type="Pfam" id="PF07137"/>
    </source>
</evidence>
<keyword evidence="2" id="KW-1133">Transmembrane helix</keyword>
<dbReference type="InterPro" id="IPR044682">
    <property type="entry name" value="VDE"/>
</dbReference>
<feature type="compositionally biased region" description="Low complexity" evidence="1">
    <location>
        <begin position="43"/>
        <end position="61"/>
    </location>
</feature>
<sequence length="530" mass="56610">MQPFQHCHARQKLTTAEGAAGRSEAGAEKGRARRRERRERGAAARTTTPGTRARPGQRPAGEGISGLAVQRTGVRGACAVTERANGETTAATGGAPAGECGNRGHSGPREASGDHPEGRRALRHDSRQRPARIVAVAVAAAVCLAAAAATAGFVPGVMRSCEPGPRRHPQGPLAGGPSTPPGQPGQPTAQEALLAHLRLAAAACAGLLICLSAALPVVAETVGKGEATGFAEFAKKGGAMEANPACFVTDCGKETKECFVESGRCLKGALCLARCRGDPDCATGCFAEYGCPRLDRWLNCTVETKQCVSVPEGTYDVKKFYETDVPVKLKDFDVGRLNGTWYKVRGYNSKYDCYPCQTNTFKYDAASNTMETEVKLRLARPKSGGYWANTLTEKMKVSAETDRSTLLAKGEIFGLTFQEEWYVLGADVDFVFVAYTGNNLQDAYKGGYVYAKTPTLLPDVEEKAKAVAEKNGYAWSNFCVIDNSCPAQAEEDYSKAVNLGWDDLPDLIEWFAPGTTRGGTKKEANFTGEY</sequence>
<gene>
    <name evidence="4" type="ORF">PCOR1329_LOCUS35708</name>
</gene>
<feature type="compositionally biased region" description="Low complexity" evidence="1">
    <location>
        <begin position="14"/>
        <end position="24"/>
    </location>
</feature>
<keyword evidence="2" id="KW-0472">Membrane</keyword>
<feature type="compositionally biased region" description="Low complexity" evidence="1">
    <location>
        <begin position="84"/>
        <end position="100"/>
    </location>
</feature>
<keyword evidence="2" id="KW-0812">Transmembrane</keyword>
<dbReference type="InterPro" id="IPR012674">
    <property type="entry name" value="Calycin"/>
</dbReference>
<dbReference type="Proteomes" id="UP001189429">
    <property type="component" value="Unassembled WGS sequence"/>
</dbReference>
<evidence type="ECO:0000313" key="5">
    <source>
        <dbReference type="Proteomes" id="UP001189429"/>
    </source>
</evidence>
<dbReference type="InterPro" id="IPR010788">
    <property type="entry name" value="VDE_dom"/>
</dbReference>
<organism evidence="4 5">
    <name type="scientific">Prorocentrum cordatum</name>
    <dbReference type="NCBI Taxonomy" id="2364126"/>
    <lineage>
        <taxon>Eukaryota</taxon>
        <taxon>Sar</taxon>
        <taxon>Alveolata</taxon>
        <taxon>Dinophyceae</taxon>
        <taxon>Prorocentrales</taxon>
        <taxon>Prorocentraceae</taxon>
        <taxon>Prorocentrum</taxon>
    </lineage>
</organism>
<dbReference type="SUPFAM" id="SSF50814">
    <property type="entry name" value="Lipocalins"/>
    <property type="match status" value="1"/>
</dbReference>
<evidence type="ECO:0000313" key="4">
    <source>
        <dbReference type="EMBL" id="CAK0840215.1"/>
    </source>
</evidence>
<evidence type="ECO:0000256" key="1">
    <source>
        <dbReference type="SAM" id="MobiDB-lite"/>
    </source>
</evidence>
<reference evidence="4" key="1">
    <citation type="submission" date="2023-10" db="EMBL/GenBank/DDBJ databases">
        <authorList>
            <person name="Chen Y."/>
            <person name="Shah S."/>
            <person name="Dougan E. K."/>
            <person name="Thang M."/>
            <person name="Chan C."/>
        </authorList>
    </citation>
    <scope>NUCLEOTIDE SEQUENCE [LARGE SCALE GENOMIC DNA]</scope>
</reference>
<protein>
    <recommendedName>
        <fullName evidence="3">VDE lipocalin domain-containing protein</fullName>
    </recommendedName>
</protein>
<keyword evidence="5" id="KW-1185">Reference proteome</keyword>